<reference evidence="14 15" key="1">
    <citation type="submission" date="2019-03" db="EMBL/GenBank/DDBJ databases">
        <title>Genomic Encyclopedia of Archaeal and Bacterial Type Strains, Phase II (KMG-II): from individual species to whole genera.</title>
        <authorList>
            <person name="Goeker M."/>
        </authorList>
    </citation>
    <scope>NUCLEOTIDE SEQUENCE [LARGE SCALE GENOMIC DNA]</scope>
    <source>
        <strain evidence="14 15">DSM 45499</strain>
    </source>
</reference>
<dbReference type="InterPro" id="IPR001915">
    <property type="entry name" value="Peptidase_M48"/>
</dbReference>
<dbReference type="EMBL" id="SOCP01000002">
    <property type="protein sequence ID" value="TDV56498.1"/>
    <property type="molecule type" value="Genomic_DNA"/>
</dbReference>
<sequence>MSDRPGGATLTESPSATAPRRPPSGMTVLFSLLVSVVVVTVGVVGALLWTVTGDNARRWAEAWQRCGPGWLAGPDASTAGANEDMHRFVRCVAPVSREQASWSLYAVGLLVLVALLCYAAYPAVITRRRGLGRFRPEGELAEVLEGLRRVAGLRTPPTYLLRPSEETRVTRDAMTFGAFRARHIALDMGLVKDFGHDRDRFRAVVLHELAHARGRDVHITYLTKAVWAAFVALAWVPAAIGLLLRHDASAWLFAAGLLVLTALVLSIRNAILRERELHADGVAAAVVGREDALRVLHGEERPGLWRRFTHHHPSAARRRRFVTEPALLDTPRWWELPVVGVVVGMVGSNVWYVATIALVTLPGTNGLLVGLLVAPALTAPVVVAVWRVVRLDPDGTHVPRWLVFAGGLALGCLVGRQLSLTSVLVGASGGSAFGSDLVAVPGLVVATLAVALWTASVAREASLSAVVVAVTAAVGLLTAVWWLHSTVGSLWSWDFYDKGPEFPDPVGRAAGWLDEATHWLTLRNLPLTTLVYVPIVVPLLSLLWLVPALVAPRVFDLRRALRAGLVGAATVMVLTCAAVLVARWSIPSEIRANDRFAIVFHFSAIVLCVVVQAVVAFLLRGPHRAVLVPLAATTTALLSSAAFFLVVEPLYRAVDLRASDPESLYPAPDFQIIADFGQYSVLLGLLVSSVAATLGALLRPRPAAGPAPGGMRGTVAVTIGTVVLAAATVPPAIDYWKAAGPSTTPAECLVGTWTERSRTSFVPADPDEEPLRFTGSGSVLVYTGDGRFRAAFSPASADHSGQRYVLAYSGVVSGTYRVDGDHIVYSSVAPGVEVSFSVDGTPVDTRPVTGFADDAFTCTGDTMTQKGPSYSITLVRVEAGR</sequence>
<protein>
    <submittedName>
        <fullName evidence="14">Peptidase M48-like protein</fullName>
    </submittedName>
</protein>
<keyword evidence="10 12" id="KW-0472">Membrane</keyword>
<evidence type="ECO:0000256" key="7">
    <source>
        <dbReference type="ARBA" id="ARBA00022833"/>
    </source>
</evidence>
<feature type="transmembrane region" description="Helical" evidence="12">
    <location>
        <begin position="676"/>
        <end position="698"/>
    </location>
</feature>
<feature type="region of interest" description="Disordered" evidence="11">
    <location>
        <begin position="1"/>
        <end position="21"/>
    </location>
</feature>
<evidence type="ECO:0000256" key="4">
    <source>
        <dbReference type="ARBA" id="ARBA00022692"/>
    </source>
</evidence>
<dbReference type="AlphaFoldDB" id="A0A4R7W375"/>
<evidence type="ECO:0000256" key="9">
    <source>
        <dbReference type="ARBA" id="ARBA00023049"/>
    </source>
</evidence>
<evidence type="ECO:0000256" key="3">
    <source>
        <dbReference type="ARBA" id="ARBA00022670"/>
    </source>
</evidence>
<dbReference type="PANTHER" id="PTHR43221:SF2">
    <property type="entry name" value="PROTEASE HTPX HOMOLOG"/>
    <property type="match status" value="1"/>
</dbReference>
<keyword evidence="8 12" id="KW-1133">Transmembrane helix</keyword>
<evidence type="ECO:0000313" key="14">
    <source>
        <dbReference type="EMBL" id="TDV56498.1"/>
    </source>
</evidence>
<feature type="transmembrane region" description="Helical" evidence="12">
    <location>
        <begin position="438"/>
        <end position="458"/>
    </location>
</feature>
<keyword evidence="2" id="KW-1003">Cell membrane</keyword>
<name>A0A4R7W375_9PSEU</name>
<proteinExistence type="predicted"/>
<feature type="transmembrane region" description="Helical" evidence="12">
    <location>
        <begin position="563"/>
        <end position="586"/>
    </location>
</feature>
<dbReference type="GO" id="GO:0006508">
    <property type="term" value="P:proteolysis"/>
    <property type="evidence" value="ECO:0007669"/>
    <property type="project" value="UniProtKB-KW"/>
</dbReference>
<evidence type="ECO:0000256" key="5">
    <source>
        <dbReference type="ARBA" id="ARBA00022723"/>
    </source>
</evidence>
<feature type="transmembrane region" description="Helical" evidence="12">
    <location>
        <begin position="250"/>
        <end position="267"/>
    </location>
</feature>
<dbReference type="GO" id="GO:0046872">
    <property type="term" value="F:metal ion binding"/>
    <property type="evidence" value="ECO:0007669"/>
    <property type="project" value="UniProtKB-KW"/>
</dbReference>
<keyword evidence="3" id="KW-0645">Protease</keyword>
<keyword evidence="15" id="KW-1185">Reference proteome</keyword>
<keyword evidence="4 12" id="KW-0812">Transmembrane</keyword>
<dbReference type="Pfam" id="PF01435">
    <property type="entry name" value="Peptidase_M48"/>
    <property type="match status" value="1"/>
</dbReference>
<feature type="transmembrane region" description="Helical" evidence="12">
    <location>
        <begin position="401"/>
        <end position="418"/>
    </location>
</feature>
<dbReference type="GO" id="GO:0004222">
    <property type="term" value="F:metalloendopeptidase activity"/>
    <property type="evidence" value="ECO:0007669"/>
    <property type="project" value="InterPro"/>
</dbReference>
<feature type="transmembrane region" description="Helical" evidence="12">
    <location>
        <begin position="626"/>
        <end position="647"/>
    </location>
</feature>
<keyword evidence="9" id="KW-0482">Metalloprotease</keyword>
<feature type="transmembrane region" description="Helical" evidence="12">
    <location>
        <begin position="338"/>
        <end position="361"/>
    </location>
</feature>
<gene>
    <name evidence="14" type="ORF">CLV71_102565</name>
</gene>
<comment type="cofactor">
    <cofactor evidence="1">
        <name>Zn(2+)</name>
        <dbReference type="ChEBI" id="CHEBI:29105"/>
    </cofactor>
</comment>
<feature type="transmembrane region" description="Helical" evidence="12">
    <location>
        <begin position="710"/>
        <end position="733"/>
    </location>
</feature>
<keyword evidence="6" id="KW-0378">Hydrolase</keyword>
<comment type="caution">
    <text evidence="14">The sequence shown here is derived from an EMBL/GenBank/DDBJ whole genome shotgun (WGS) entry which is preliminary data.</text>
</comment>
<accession>A0A4R7W375</accession>
<feature type="transmembrane region" description="Helical" evidence="12">
    <location>
        <begin position="465"/>
        <end position="484"/>
    </location>
</feature>
<dbReference type="Gene3D" id="3.30.2010.10">
    <property type="entry name" value="Metalloproteases ('zincins'), catalytic domain"/>
    <property type="match status" value="1"/>
</dbReference>
<evidence type="ECO:0000256" key="12">
    <source>
        <dbReference type="SAM" id="Phobius"/>
    </source>
</evidence>
<feature type="domain" description="Peptidase M48" evidence="13">
    <location>
        <begin position="137"/>
        <end position="324"/>
    </location>
</feature>
<dbReference type="InterPro" id="IPR050083">
    <property type="entry name" value="HtpX_protease"/>
</dbReference>
<feature type="transmembrane region" description="Helical" evidence="12">
    <location>
        <begin position="225"/>
        <end position="244"/>
    </location>
</feature>
<evidence type="ECO:0000259" key="13">
    <source>
        <dbReference type="Pfam" id="PF01435"/>
    </source>
</evidence>
<organism evidence="14 15">
    <name type="scientific">Actinophytocola oryzae</name>
    <dbReference type="NCBI Taxonomy" id="502181"/>
    <lineage>
        <taxon>Bacteria</taxon>
        <taxon>Bacillati</taxon>
        <taxon>Actinomycetota</taxon>
        <taxon>Actinomycetes</taxon>
        <taxon>Pseudonocardiales</taxon>
        <taxon>Pseudonocardiaceae</taxon>
    </lineage>
</organism>
<feature type="transmembrane region" description="Helical" evidence="12">
    <location>
        <begin position="598"/>
        <end position="619"/>
    </location>
</feature>
<dbReference type="OrthoDB" id="4889053at2"/>
<evidence type="ECO:0000313" key="15">
    <source>
        <dbReference type="Proteomes" id="UP000294927"/>
    </source>
</evidence>
<dbReference type="Proteomes" id="UP000294927">
    <property type="component" value="Unassembled WGS sequence"/>
</dbReference>
<evidence type="ECO:0000256" key="8">
    <source>
        <dbReference type="ARBA" id="ARBA00022989"/>
    </source>
</evidence>
<feature type="transmembrane region" description="Helical" evidence="12">
    <location>
        <begin position="28"/>
        <end position="49"/>
    </location>
</feature>
<keyword evidence="5" id="KW-0479">Metal-binding</keyword>
<evidence type="ECO:0000256" key="10">
    <source>
        <dbReference type="ARBA" id="ARBA00023136"/>
    </source>
</evidence>
<evidence type="ECO:0000256" key="11">
    <source>
        <dbReference type="SAM" id="MobiDB-lite"/>
    </source>
</evidence>
<feature type="transmembrane region" description="Helical" evidence="12">
    <location>
        <begin position="529"/>
        <end position="551"/>
    </location>
</feature>
<evidence type="ECO:0000256" key="1">
    <source>
        <dbReference type="ARBA" id="ARBA00001947"/>
    </source>
</evidence>
<feature type="transmembrane region" description="Helical" evidence="12">
    <location>
        <begin position="102"/>
        <end position="125"/>
    </location>
</feature>
<dbReference type="RefSeq" id="WP_133901732.1">
    <property type="nucleotide sequence ID" value="NZ_SOCP01000002.1"/>
</dbReference>
<evidence type="ECO:0000256" key="6">
    <source>
        <dbReference type="ARBA" id="ARBA00022801"/>
    </source>
</evidence>
<feature type="transmembrane region" description="Helical" evidence="12">
    <location>
        <begin position="367"/>
        <end position="389"/>
    </location>
</feature>
<dbReference type="PANTHER" id="PTHR43221">
    <property type="entry name" value="PROTEASE HTPX"/>
    <property type="match status" value="1"/>
</dbReference>
<evidence type="ECO:0000256" key="2">
    <source>
        <dbReference type="ARBA" id="ARBA00022475"/>
    </source>
</evidence>
<keyword evidence="7" id="KW-0862">Zinc</keyword>